<organism evidence="1 2">
    <name type="scientific">Cronartium quercuum f. sp. fusiforme G11</name>
    <dbReference type="NCBI Taxonomy" id="708437"/>
    <lineage>
        <taxon>Eukaryota</taxon>
        <taxon>Fungi</taxon>
        <taxon>Dikarya</taxon>
        <taxon>Basidiomycota</taxon>
        <taxon>Pucciniomycotina</taxon>
        <taxon>Pucciniomycetes</taxon>
        <taxon>Pucciniales</taxon>
        <taxon>Coleosporiaceae</taxon>
        <taxon>Cronartium</taxon>
    </lineage>
</organism>
<reference evidence="1" key="1">
    <citation type="submission" date="2013-11" db="EMBL/GenBank/DDBJ databases">
        <title>Genome sequence of the fusiform rust pathogen reveals effectors for host alternation and coevolution with pine.</title>
        <authorList>
            <consortium name="DOE Joint Genome Institute"/>
            <person name="Smith K."/>
            <person name="Pendleton A."/>
            <person name="Kubisiak T."/>
            <person name="Anderson C."/>
            <person name="Salamov A."/>
            <person name="Aerts A."/>
            <person name="Riley R."/>
            <person name="Clum A."/>
            <person name="Lindquist E."/>
            <person name="Ence D."/>
            <person name="Campbell M."/>
            <person name="Kronenberg Z."/>
            <person name="Feau N."/>
            <person name="Dhillon B."/>
            <person name="Hamelin R."/>
            <person name="Burleigh J."/>
            <person name="Smith J."/>
            <person name="Yandell M."/>
            <person name="Nelson C."/>
            <person name="Grigoriev I."/>
            <person name="Davis J."/>
        </authorList>
    </citation>
    <scope>NUCLEOTIDE SEQUENCE</scope>
    <source>
        <strain evidence="1">G11</strain>
    </source>
</reference>
<sequence length="58" mass="6811">TRHTDREFYYINEQVYRGMVTLHWIESKKQKADLLTKPSGPHLLEQAREALRLEKGGA</sequence>
<accession>A0A9P6NC58</accession>
<dbReference type="AlphaFoldDB" id="A0A9P6NC58"/>
<keyword evidence="2" id="KW-1185">Reference proteome</keyword>
<feature type="non-terminal residue" evidence="1">
    <location>
        <position position="1"/>
    </location>
</feature>
<dbReference type="EMBL" id="MU167402">
    <property type="protein sequence ID" value="KAG0141110.1"/>
    <property type="molecule type" value="Genomic_DNA"/>
</dbReference>
<name>A0A9P6NC58_9BASI</name>
<comment type="caution">
    <text evidence="1">The sequence shown here is derived from an EMBL/GenBank/DDBJ whole genome shotgun (WGS) entry which is preliminary data.</text>
</comment>
<evidence type="ECO:0000313" key="2">
    <source>
        <dbReference type="Proteomes" id="UP000886653"/>
    </source>
</evidence>
<dbReference type="OrthoDB" id="8030761at2759"/>
<protein>
    <submittedName>
        <fullName evidence="1">Uncharacterized protein</fullName>
    </submittedName>
</protein>
<dbReference type="Proteomes" id="UP000886653">
    <property type="component" value="Unassembled WGS sequence"/>
</dbReference>
<evidence type="ECO:0000313" key="1">
    <source>
        <dbReference type="EMBL" id="KAG0141110.1"/>
    </source>
</evidence>
<gene>
    <name evidence="1" type="ORF">CROQUDRAFT_664286</name>
</gene>
<proteinExistence type="predicted"/>